<protein>
    <submittedName>
        <fullName evidence="2">Uncharacterized protein</fullName>
    </submittedName>
</protein>
<dbReference type="RefSeq" id="XP_007403288.1">
    <property type="nucleotide sequence ID" value="XM_007403226.1"/>
</dbReference>
<evidence type="ECO:0000313" key="2">
    <source>
        <dbReference type="EMBL" id="EKM48160.1"/>
    </source>
</evidence>
<gene>
    <name evidence="2" type="ORF">PHACADRAFT_203169</name>
</gene>
<dbReference type="KEGG" id="pco:PHACADRAFT_203169"/>
<dbReference type="InParanoid" id="K5VN90"/>
<evidence type="ECO:0000256" key="1">
    <source>
        <dbReference type="SAM" id="MobiDB-lite"/>
    </source>
</evidence>
<dbReference type="EMBL" id="JH931363">
    <property type="protein sequence ID" value="EKM48160.1"/>
    <property type="molecule type" value="Genomic_DNA"/>
</dbReference>
<feature type="region of interest" description="Disordered" evidence="1">
    <location>
        <begin position="234"/>
        <end position="263"/>
    </location>
</feature>
<dbReference type="GeneID" id="18912089"/>
<dbReference type="AlphaFoldDB" id="K5VN90"/>
<name>K5VN90_PHACS</name>
<feature type="region of interest" description="Disordered" evidence="1">
    <location>
        <begin position="284"/>
        <end position="307"/>
    </location>
</feature>
<organism evidence="2 3">
    <name type="scientific">Phanerochaete carnosa (strain HHB-10118-sp)</name>
    <name type="common">White-rot fungus</name>
    <name type="synonym">Peniophora carnosa</name>
    <dbReference type="NCBI Taxonomy" id="650164"/>
    <lineage>
        <taxon>Eukaryota</taxon>
        <taxon>Fungi</taxon>
        <taxon>Dikarya</taxon>
        <taxon>Basidiomycota</taxon>
        <taxon>Agaricomycotina</taxon>
        <taxon>Agaricomycetes</taxon>
        <taxon>Polyporales</taxon>
        <taxon>Phanerochaetaceae</taxon>
        <taxon>Phanerochaete</taxon>
    </lineage>
</organism>
<keyword evidence="3" id="KW-1185">Reference proteome</keyword>
<reference evidence="2 3" key="1">
    <citation type="journal article" date="2012" name="BMC Genomics">
        <title>Comparative genomics of the white-rot fungi, Phanerochaete carnosa and P. chrysosporium, to elucidate the genetic basis of the distinct wood types they colonize.</title>
        <authorList>
            <person name="Suzuki H."/>
            <person name="MacDonald J."/>
            <person name="Syed K."/>
            <person name="Salamov A."/>
            <person name="Hori C."/>
            <person name="Aerts A."/>
            <person name="Henrissat B."/>
            <person name="Wiebenga A."/>
            <person name="vanKuyk P.A."/>
            <person name="Barry K."/>
            <person name="Lindquist E."/>
            <person name="LaButti K."/>
            <person name="Lapidus A."/>
            <person name="Lucas S."/>
            <person name="Coutinho P."/>
            <person name="Gong Y."/>
            <person name="Samejima M."/>
            <person name="Mahadevan R."/>
            <person name="Abou-Zaid M."/>
            <person name="de Vries R.P."/>
            <person name="Igarashi K."/>
            <person name="Yadav J.S."/>
            <person name="Grigoriev I.V."/>
            <person name="Master E.R."/>
        </authorList>
    </citation>
    <scope>NUCLEOTIDE SEQUENCE [LARGE SCALE GENOMIC DNA]</scope>
    <source>
        <strain evidence="2 3">HHB-10118-sp</strain>
    </source>
</reference>
<feature type="compositionally biased region" description="Basic residues" evidence="1">
    <location>
        <begin position="292"/>
        <end position="307"/>
    </location>
</feature>
<accession>K5VN90</accession>
<sequence>MFGIAIVVYAAGAAEYTYDADVSESDSYHVPEIAQSRAPTPVSHESTIPVDEHSESHWNWSNASAEETEQKYRETTYLQRLTKIRNDYSAVELLLQLAQEEDNSTKIFARTVASFHALNEHFTDTHRDAANLVHIDDEGLAKLRTQIGRTDVEHLEAWRDFANYSETHPSAARIVNTAHRYQFGPSIHFAYLFNDFEPMPNPTPTHSRPLSERITSSSSSQFFLASNQSFRSFWDQPSPSTSTPSPPSYESDSHAATKKSVRFSTQHKSLDHYDPGWTSPSALSDWTTPAKVSKRQLKRERRRRNRQSKPLIVIKKALEEAVAKVQEEIWALN</sequence>
<dbReference type="Proteomes" id="UP000008370">
    <property type="component" value="Unassembled WGS sequence"/>
</dbReference>
<feature type="region of interest" description="Disordered" evidence="1">
    <location>
        <begin position="36"/>
        <end position="56"/>
    </location>
</feature>
<dbReference type="HOGENOM" id="CLU_072131_0_0_1"/>
<evidence type="ECO:0000313" key="3">
    <source>
        <dbReference type="Proteomes" id="UP000008370"/>
    </source>
</evidence>
<proteinExistence type="predicted"/>